<dbReference type="PANTHER" id="PTHR43344">
    <property type="entry name" value="PHOSPHOSERINE PHOSPHATASE"/>
    <property type="match status" value="1"/>
</dbReference>
<reference evidence="11" key="1">
    <citation type="submission" date="2020-05" db="EMBL/GenBank/DDBJ databases">
        <authorList>
            <person name="Chiriac C."/>
            <person name="Salcher M."/>
            <person name="Ghai R."/>
            <person name="Kavagutti S V."/>
        </authorList>
    </citation>
    <scope>NUCLEOTIDE SEQUENCE</scope>
</reference>
<dbReference type="InterPro" id="IPR050582">
    <property type="entry name" value="HAD-like_SerB"/>
</dbReference>
<keyword evidence="6" id="KW-0479">Metal-binding</keyword>
<dbReference type="GO" id="GO:0005737">
    <property type="term" value="C:cytoplasm"/>
    <property type="evidence" value="ECO:0007669"/>
    <property type="project" value="TreeGrafter"/>
</dbReference>
<evidence type="ECO:0000256" key="4">
    <source>
        <dbReference type="ARBA" id="ARBA00012640"/>
    </source>
</evidence>
<evidence type="ECO:0000256" key="8">
    <source>
        <dbReference type="ARBA" id="ARBA00022842"/>
    </source>
</evidence>
<protein>
    <recommendedName>
        <fullName evidence="4">phosphoserine phosphatase</fullName>
        <ecNumber evidence="4">3.1.3.3</ecNumber>
    </recommendedName>
    <alternativeName>
        <fullName evidence="10">O-phosphoserine phosphohydrolase</fullName>
    </alternativeName>
</protein>
<dbReference type="EC" id="3.1.3.3" evidence="4"/>
<dbReference type="AlphaFoldDB" id="A0A6J6BPK2"/>
<evidence type="ECO:0000313" key="11">
    <source>
        <dbReference type="EMBL" id="CAB4541090.1"/>
    </source>
</evidence>
<evidence type="ECO:0000256" key="2">
    <source>
        <dbReference type="ARBA" id="ARBA00005135"/>
    </source>
</evidence>
<comment type="similarity">
    <text evidence="3">Belongs to the HAD-like hydrolase superfamily. SerB family.</text>
</comment>
<evidence type="ECO:0000256" key="5">
    <source>
        <dbReference type="ARBA" id="ARBA00022605"/>
    </source>
</evidence>
<comment type="pathway">
    <text evidence="2">Amino-acid biosynthesis; L-serine biosynthesis; L-serine from 3-phospho-D-glycerate: step 3/3.</text>
</comment>
<dbReference type="SFLD" id="SFLDG01137">
    <property type="entry name" value="C1.6.1:_Phosphoserine_Phosphat"/>
    <property type="match status" value="1"/>
</dbReference>
<name>A0A6J6BPK2_9ZZZZ</name>
<dbReference type="Pfam" id="PF12710">
    <property type="entry name" value="HAD"/>
    <property type="match status" value="1"/>
</dbReference>
<dbReference type="SUPFAM" id="SSF56784">
    <property type="entry name" value="HAD-like"/>
    <property type="match status" value="1"/>
</dbReference>
<keyword evidence="5" id="KW-0028">Amino-acid biosynthesis</keyword>
<dbReference type="UniPathway" id="UPA00135">
    <property type="reaction ID" value="UER00198"/>
</dbReference>
<dbReference type="NCBIfam" id="TIGR01488">
    <property type="entry name" value="HAD-SF-IB"/>
    <property type="match status" value="1"/>
</dbReference>
<evidence type="ECO:0000256" key="1">
    <source>
        <dbReference type="ARBA" id="ARBA00001946"/>
    </source>
</evidence>
<organism evidence="11">
    <name type="scientific">freshwater metagenome</name>
    <dbReference type="NCBI Taxonomy" id="449393"/>
    <lineage>
        <taxon>unclassified sequences</taxon>
        <taxon>metagenomes</taxon>
        <taxon>ecological metagenomes</taxon>
    </lineage>
</organism>
<proteinExistence type="inferred from homology"/>
<dbReference type="SFLD" id="SFLDS00003">
    <property type="entry name" value="Haloacid_Dehalogenase"/>
    <property type="match status" value="1"/>
</dbReference>
<evidence type="ECO:0000256" key="7">
    <source>
        <dbReference type="ARBA" id="ARBA00022801"/>
    </source>
</evidence>
<dbReference type="PANTHER" id="PTHR43344:SF2">
    <property type="entry name" value="PHOSPHOSERINE PHOSPHATASE"/>
    <property type="match status" value="1"/>
</dbReference>
<keyword evidence="7" id="KW-0378">Hydrolase</keyword>
<keyword evidence="9" id="KW-0718">Serine biosynthesis</keyword>
<dbReference type="NCBIfam" id="TIGR00338">
    <property type="entry name" value="serB"/>
    <property type="match status" value="1"/>
</dbReference>
<dbReference type="Gene3D" id="3.40.50.1000">
    <property type="entry name" value="HAD superfamily/HAD-like"/>
    <property type="match status" value="1"/>
</dbReference>
<dbReference type="SFLD" id="SFLDG01136">
    <property type="entry name" value="C1.6:_Phosphoserine_Phosphatas"/>
    <property type="match status" value="1"/>
</dbReference>
<comment type="cofactor">
    <cofactor evidence="1">
        <name>Mg(2+)</name>
        <dbReference type="ChEBI" id="CHEBI:18420"/>
    </cofactor>
</comment>
<dbReference type="GO" id="GO:0036424">
    <property type="term" value="F:L-phosphoserine phosphatase activity"/>
    <property type="evidence" value="ECO:0007669"/>
    <property type="project" value="InterPro"/>
</dbReference>
<gene>
    <name evidence="11" type="ORF">UFOPK1410_00703</name>
</gene>
<dbReference type="InterPro" id="IPR036412">
    <property type="entry name" value="HAD-like_sf"/>
</dbReference>
<dbReference type="EMBL" id="CAEZSH010000079">
    <property type="protein sequence ID" value="CAB4541090.1"/>
    <property type="molecule type" value="Genomic_DNA"/>
</dbReference>
<accession>A0A6J6BPK2</accession>
<evidence type="ECO:0000256" key="10">
    <source>
        <dbReference type="ARBA" id="ARBA00031693"/>
    </source>
</evidence>
<sequence>MNRFLVVFDVDSTLIQDEVIELLAEEAGKRSEVAEITEAAMRGEIDFADSLRARVATLSGLPESVIHSTYERVRLTPGVTTLIEHIHSVGGLVGAVSGGFSQILQPLAERLRVDFHLANQLGVLDGKLTGGVDGVIIDKSAKAAALVRWAAESGIAPSNTIAVGDGANDLQMMSTAALGVAFNAKPIVRDQANVVVDLVDLAELIPLFR</sequence>
<dbReference type="GO" id="GO:0006564">
    <property type="term" value="P:L-serine biosynthetic process"/>
    <property type="evidence" value="ECO:0007669"/>
    <property type="project" value="UniProtKB-KW"/>
</dbReference>
<evidence type="ECO:0000256" key="3">
    <source>
        <dbReference type="ARBA" id="ARBA00009184"/>
    </source>
</evidence>
<dbReference type="SFLD" id="SFLDF00029">
    <property type="entry name" value="phosphoserine_phosphatase"/>
    <property type="match status" value="1"/>
</dbReference>
<dbReference type="InterPro" id="IPR023214">
    <property type="entry name" value="HAD_sf"/>
</dbReference>
<evidence type="ECO:0000256" key="6">
    <source>
        <dbReference type="ARBA" id="ARBA00022723"/>
    </source>
</evidence>
<keyword evidence="8" id="KW-0460">Magnesium</keyword>
<dbReference type="InterPro" id="IPR004469">
    <property type="entry name" value="PSP"/>
</dbReference>
<dbReference type="GO" id="GO:0000287">
    <property type="term" value="F:magnesium ion binding"/>
    <property type="evidence" value="ECO:0007669"/>
    <property type="project" value="TreeGrafter"/>
</dbReference>
<evidence type="ECO:0000256" key="9">
    <source>
        <dbReference type="ARBA" id="ARBA00023299"/>
    </source>
</evidence>